<comment type="caution">
    <text evidence="2">The sequence shown here is derived from an EMBL/GenBank/DDBJ whole genome shotgun (WGS) entry which is preliminary data.</text>
</comment>
<organism evidence="2 3">
    <name type="scientific">Maudiozyma exigua</name>
    <name type="common">Yeast</name>
    <name type="synonym">Kazachstania exigua</name>
    <dbReference type="NCBI Taxonomy" id="34358"/>
    <lineage>
        <taxon>Eukaryota</taxon>
        <taxon>Fungi</taxon>
        <taxon>Dikarya</taxon>
        <taxon>Ascomycota</taxon>
        <taxon>Saccharomycotina</taxon>
        <taxon>Saccharomycetes</taxon>
        <taxon>Saccharomycetales</taxon>
        <taxon>Saccharomycetaceae</taxon>
        <taxon>Maudiozyma</taxon>
    </lineage>
</organism>
<sequence>MNTFYTDPVGFSTVTDLSLHVEVANPDEPSQGYLYHPTTLILVTNITIMETGILNVPNTGDYTFSVDEVNGTGAMFKFDDINMYCCGAETRYIITLNKTTQTINIPSDPENSTSSKTIHLVSDGFWYIHPNIYCEVQNQSLTFLIPRSYSYRTTFSTSVETKMVVAELSEISGIELDTIYYVMTPTVTLSSLIAFTSSSQVSSFEVLPSPVSSSPRSAAQSSFPLTNIFSNLNSCYSSTSVELRSYLGQSPSKSTSQSLSPITTSSNTMSYSPSKTSGVSGNEEISKYVYSHGTSGKDLQSSMTQIQPLSCSIDNINSIVILSTNYQKMARVTSMGVKLSS</sequence>
<keyword evidence="3" id="KW-1185">Reference proteome</keyword>
<dbReference type="EMBL" id="PUHR01000314">
    <property type="protein sequence ID" value="KAG0654943.1"/>
    <property type="molecule type" value="Genomic_DNA"/>
</dbReference>
<feature type="compositionally biased region" description="Low complexity" evidence="1">
    <location>
        <begin position="249"/>
        <end position="261"/>
    </location>
</feature>
<gene>
    <name evidence="2" type="ORF">C6P45_003214</name>
</gene>
<dbReference type="Gene3D" id="2.60.120.1560">
    <property type="match status" value="1"/>
</dbReference>
<evidence type="ECO:0000313" key="2">
    <source>
        <dbReference type="EMBL" id="KAG0654943.1"/>
    </source>
</evidence>
<dbReference type="Proteomes" id="UP000750334">
    <property type="component" value="Unassembled WGS sequence"/>
</dbReference>
<dbReference type="AlphaFoldDB" id="A0A9P6VVF4"/>
<accession>A0A9P6VVF4</accession>
<reference evidence="2 3" key="1">
    <citation type="submission" date="2020-11" db="EMBL/GenBank/DDBJ databases">
        <title>Kefir isolates.</title>
        <authorList>
            <person name="Marcisauskas S."/>
            <person name="Kim Y."/>
            <person name="Blasche S."/>
        </authorList>
    </citation>
    <scope>NUCLEOTIDE SEQUENCE [LARGE SCALE GENOMIC DNA]</scope>
    <source>
        <strain evidence="2 3">OG2</strain>
    </source>
</reference>
<evidence type="ECO:0000256" key="1">
    <source>
        <dbReference type="SAM" id="MobiDB-lite"/>
    </source>
</evidence>
<protein>
    <recommendedName>
        <fullName evidence="4">PA14 domain-containing protein</fullName>
    </recommendedName>
</protein>
<feature type="region of interest" description="Disordered" evidence="1">
    <location>
        <begin position="249"/>
        <end position="281"/>
    </location>
</feature>
<proteinExistence type="predicted"/>
<name>A0A9P6VVF4_MAUEX</name>
<evidence type="ECO:0000313" key="3">
    <source>
        <dbReference type="Proteomes" id="UP000750334"/>
    </source>
</evidence>
<feature type="compositionally biased region" description="Polar residues" evidence="1">
    <location>
        <begin position="262"/>
        <end position="280"/>
    </location>
</feature>
<evidence type="ECO:0008006" key="4">
    <source>
        <dbReference type="Google" id="ProtNLM"/>
    </source>
</evidence>